<dbReference type="Pfam" id="PF00188">
    <property type="entry name" value="CAP"/>
    <property type="match status" value="1"/>
</dbReference>
<evidence type="ECO:0000313" key="3">
    <source>
        <dbReference type="EnsemblMetazoa" id="XP_030838430"/>
    </source>
</evidence>
<dbReference type="SUPFAM" id="SSF55797">
    <property type="entry name" value="PR-1-like"/>
    <property type="match status" value="1"/>
</dbReference>
<keyword evidence="4" id="KW-1185">Reference proteome</keyword>
<feature type="signal peptide" evidence="1">
    <location>
        <begin position="1"/>
        <end position="19"/>
    </location>
</feature>
<keyword evidence="1" id="KW-0732">Signal</keyword>
<dbReference type="InParanoid" id="A0A7M7NLV7"/>
<organism evidence="3 4">
    <name type="scientific">Strongylocentrotus purpuratus</name>
    <name type="common">Purple sea urchin</name>
    <dbReference type="NCBI Taxonomy" id="7668"/>
    <lineage>
        <taxon>Eukaryota</taxon>
        <taxon>Metazoa</taxon>
        <taxon>Echinodermata</taxon>
        <taxon>Eleutherozoa</taxon>
        <taxon>Echinozoa</taxon>
        <taxon>Echinoidea</taxon>
        <taxon>Euechinoidea</taxon>
        <taxon>Echinacea</taxon>
        <taxon>Camarodonta</taxon>
        <taxon>Echinidea</taxon>
        <taxon>Strongylocentrotidae</taxon>
        <taxon>Strongylocentrotus</taxon>
    </lineage>
</organism>
<dbReference type="Gene3D" id="3.40.33.10">
    <property type="entry name" value="CAP"/>
    <property type="match status" value="1"/>
</dbReference>
<dbReference type="OrthoDB" id="337038at2759"/>
<dbReference type="SMART" id="SM00198">
    <property type="entry name" value="SCP"/>
    <property type="match status" value="1"/>
</dbReference>
<evidence type="ECO:0000259" key="2">
    <source>
        <dbReference type="SMART" id="SM00198"/>
    </source>
</evidence>
<dbReference type="InterPro" id="IPR014044">
    <property type="entry name" value="CAP_dom"/>
</dbReference>
<dbReference type="RefSeq" id="XP_030838430.1">
    <property type="nucleotide sequence ID" value="XM_030982570.1"/>
</dbReference>
<dbReference type="KEGG" id="spu:115922844"/>
<sequence>MICALSLVLGLAVLQGGNGLTDDEKSQILAKHNEFRNEVQPPAANMLALRWSEKLANDAQSRANTCTTPGGMSVAMVDITRSFVSIIDSWNNEKENYDFNLNICYSTCDQYTRAEGRRPMTPLST</sequence>
<dbReference type="InterPro" id="IPR035940">
    <property type="entry name" value="CAP_sf"/>
</dbReference>
<dbReference type="PANTHER" id="PTHR10334">
    <property type="entry name" value="CYSTEINE-RICH SECRETORY PROTEIN-RELATED"/>
    <property type="match status" value="1"/>
</dbReference>
<feature type="domain" description="SCP" evidence="2">
    <location>
        <begin position="23"/>
        <end position="120"/>
    </location>
</feature>
<feature type="chain" id="PRO_5029787126" description="SCP domain-containing protein" evidence="1">
    <location>
        <begin position="20"/>
        <end position="125"/>
    </location>
</feature>
<dbReference type="Proteomes" id="UP000007110">
    <property type="component" value="Unassembled WGS sequence"/>
</dbReference>
<dbReference type="EnsemblMetazoa" id="XM_030982570">
    <property type="protein sequence ID" value="XP_030838430"/>
    <property type="gene ID" value="LOC115922844"/>
</dbReference>
<dbReference type="AlphaFoldDB" id="A0A7M7NLV7"/>
<reference evidence="4" key="1">
    <citation type="submission" date="2015-02" db="EMBL/GenBank/DDBJ databases">
        <title>Genome sequencing for Strongylocentrotus purpuratus.</title>
        <authorList>
            <person name="Murali S."/>
            <person name="Liu Y."/>
            <person name="Vee V."/>
            <person name="English A."/>
            <person name="Wang M."/>
            <person name="Skinner E."/>
            <person name="Han Y."/>
            <person name="Muzny D.M."/>
            <person name="Worley K.C."/>
            <person name="Gibbs R.A."/>
        </authorList>
    </citation>
    <scope>NUCLEOTIDE SEQUENCE</scope>
</reference>
<proteinExistence type="predicted"/>
<reference evidence="3" key="2">
    <citation type="submission" date="2021-01" db="UniProtKB">
        <authorList>
            <consortium name="EnsemblMetazoa"/>
        </authorList>
    </citation>
    <scope>IDENTIFICATION</scope>
</reference>
<dbReference type="GeneID" id="115922844"/>
<evidence type="ECO:0000256" key="1">
    <source>
        <dbReference type="SAM" id="SignalP"/>
    </source>
</evidence>
<accession>A0A7M7NLV7</accession>
<evidence type="ECO:0000313" key="4">
    <source>
        <dbReference type="Proteomes" id="UP000007110"/>
    </source>
</evidence>
<name>A0A7M7NLV7_STRPU</name>
<protein>
    <recommendedName>
        <fullName evidence="2">SCP domain-containing protein</fullName>
    </recommendedName>
</protein>
<dbReference type="InterPro" id="IPR001283">
    <property type="entry name" value="CRISP-related"/>
</dbReference>